<proteinExistence type="predicted"/>
<name>A0ABU0KCN6_9ACTN</name>
<gene>
    <name evidence="2" type="ORF">QO019_001220</name>
</gene>
<sequence length="103" mass="10412">MRQADGPSTGRQIGVGVALLVIDLMFVAWAVFAVGMEGWADSFESDGVPPGAPRVASQAAWLLGGSAVLTGCGLLALRWRISGILQLVVLGFGAALVSAMGAG</sequence>
<feature type="transmembrane region" description="Helical" evidence="1">
    <location>
        <begin position="55"/>
        <end position="77"/>
    </location>
</feature>
<accession>A0ABU0KCN6</accession>
<feature type="transmembrane region" description="Helical" evidence="1">
    <location>
        <begin position="84"/>
        <end position="102"/>
    </location>
</feature>
<keyword evidence="3" id="KW-1185">Reference proteome</keyword>
<protein>
    <recommendedName>
        <fullName evidence="4">Integral membrane protein</fullName>
    </recommendedName>
</protein>
<dbReference type="RefSeq" id="WP_258902837.1">
    <property type="nucleotide sequence ID" value="NZ_JAUSWC010000004.1"/>
</dbReference>
<dbReference type="Proteomes" id="UP001236795">
    <property type="component" value="Unassembled WGS sequence"/>
</dbReference>
<keyword evidence="1" id="KW-0472">Membrane</keyword>
<feature type="transmembrane region" description="Helical" evidence="1">
    <location>
        <begin position="12"/>
        <end position="35"/>
    </location>
</feature>
<keyword evidence="1" id="KW-0812">Transmembrane</keyword>
<evidence type="ECO:0008006" key="4">
    <source>
        <dbReference type="Google" id="ProtNLM"/>
    </source>
</evidence>
<evidence type="ECO:0000313" key="3">
    <source>
        <dbReference type="Proteomes" id="UP001236795"/>
    </source>
</evidence>
<organism evidence="2 3">
    <name type="scientific">Streptomyces thermodiastaticus</name>
    <dbReference type="NCBI Taxonomy" id="44061"/>
    <lineage>
        <taxon>Bacteria</taxon>
        <taxon>Bacillati</taxon>
        <taxon>Actinomycetota</taxon>
        <taxon>Actinomycetes</taxon>
        <taxon>Kitasatosporales</taxon>
        <taxon>Streptomycetaceae</taxon>
        <taxon>Streptomyces</taxon>
    </lineage>
</organism>
<comment type="caution">
    <text evidence="2">The sequence shown here is derived from an EMBL/GenBank/DDBJ whole genome shotgun (WGS) entry which is preliminary data.</text>
</comment>
<keyword evidence="1" id="KW-1133">Transmembrane helix</keyword>
<evidence type="ECO:0000313" key="2">
    <source>
        <dbReference type="EMBL" id="MDQ0486385.1"/>
    </source>
</evidence>
<dbReference type="EMBL" id="JAUSWC010000004">
    <property type="protein sequence ID" value="MDQ0486385.1"/>
    <property type="molecule type" value="Genomic_DNA"/>
</dbReference>
<evidence type="ECO:0000256" key="1">
    <source>
        <dbReference type="SAM" id="Phobius"/>
    </source>
</evidence>
<reference evidence="2 3" key="1">
    <citation type="submission" date="2023-07" db="EMBL/GenBank/DDBJ databases">
        <title>Genomic Encyclopedia of Type Strains, Phase IV (KMG-IV): sequencing the most valuable type-strain genomes for metagenomic binning, comparative biology and taxonomic classification.</title>
        <authorList>
            <person name="Goeker M."/>
        </authorList>
    </citation>
    <scope>NUCLEOTIDE SEQUENCE [LARGE SCALE GENOMIC DNA]</scope>
    <source>
        <strain evidence="2 3">DSM 40573</strain>
    </source>
</reference>